<name>A0A3S5B4I8_9PLAT</name>
<dbReference type="EMBL" id="CAAALY010263846">
    <property type="protein sequence ID" value="VEL40142.1"/>
    <property type="molecule type" value="Genomic_DNA"/>
</dbReference>
<keyword evidence="2" id="KW-1185">Reference proteome</keyword>
<protein>
    <submittedName>
        <fullName evidence="1">Uncharacterized protein</fullName>
    </submittedName>
</protein>
<accession>A0A3S5B4I8</accession>
<organism evidence="1 2">
    <name type="scientific">Protopolystoma xenopodis</name>
    <dbReference type="NCBI Taxonomy" id="117903"/>
    <lineage>
        <taxon>Eukaryota</taxon>
        <taxon>Metazoa</taxon>
        <taxon>Spiralia</taxon>
        <taxon>Lophotrochozoa</taxon>
        <taxon>Platyhelminthes</taxon>
        <taxon>Monogenea</taxon>
        <taxon>Polyopisthocotylea</taxon>
        <taxon>Polystomatidea</taxon>
        <taxon>Polystomatidae</taxon>
        <taxon>Protopolystoma</taxon>
    </lineage>
</organism>
<sequence>MTHLLSFTSEPSKPSDWTESKLDVHMFTGLSVITNGPRSTAHFAKASSSLLFALPSPLPSPRQPPLSIAPLGVSLNYLSCPAWAGVAGSFGRQKTLSSSPTLKPIQRINYPKTPTLHIASPLPVLLAVMLLG</sequence>
<gene>
    <name evidence="1" type="ORF">PXEA_LOCUS33582</name>
</gene>
<dbReference type="AlphaFoldDB" id="A0A3S5B4I8"/>
<comment type="caution">
    <text evidence="1">The sequence shown here is derived from an EMBL/GenBank/DDBJ whole genome shotgun (WGS) entry which is preliminary data.</text>
</comment>
<dbReference type="Proteomes" id="UP000784294">
    <property type="component" value="Unassembled WGS sequence"/>
</dbReference>
<reference evidence="1" key="1">
    <citation type="submission" date="2018-11" db="EMBL/GenBank/DDBJ databases">
        <authorList>
            <consortium name="Pathogen Informatics"/>
        </authorList>
    </citation>
    <scope>NUCLEOTIDE SEQUENCE</scope>
</reference>
<evidence type="ECO:0000313" key="2">
    <source>
        <dbReference type="Proteomes" id="UP000784294"/>
    </source>
</evidence>
<proteinExistence type="predicted"/>
<evidence type="ECO:0000313" key="1">
    <source>
        <dbReference type="EMBL" id="VEL40142.1"/>
    </source>
</evidence>